<keyword evidence="2" id="KW-0804">Transcription</keyword>
<gene>
    <name evidence="4" type="ORF">ACFSJT_07830</name>
</gene>
<dbReference type="Proteomes" id="UP001597344">
    <property type="component" value="Unassembled WGS sequence"/>
</dbReference>
<comment type="caution">
    <text evidence="4">The sequence shown here is derived from an EMBL/GenBank/DDBJ whole genome shotgun (WGS) entry which is preliminary data.</text>
</comment>
<evidence type="ECO:0000313" key="5">
    <source>
        <dbReference type="Proteomes" id="UP001597344"/>
    </source>
</evidence>
<name>A0ABW5AUM4_9FLAO</name>
<dbReference type="Gene3D" id="1.10.10.60">
    <property type="entry name" value="Homeodomain-like"/>
    <property type="match status" value="2"/>
</dbReference>
<evidence type="ECO:0000256" key="2">
    <source>
        <dbReference type="ARBA" id="ARBA00023163"/>
    </source>
</evidence>
<evidence type="ECO:0000259" key="3">
    <source>
        <dbReference type="PROSITE" id="PS01124"/>
    </source>
</evidence>
<dbReference type="PANTHER" id="PTHR47893">
    <property type="entry name" value="REGULATORY PROTEIN PCHR"/>
    <property type="match status" value="1"/>
</dbReference>
<reference evidence="5" key="1">
    <citation type="journal article" date="2019" name="Int. J. Syst. Evol. Microbiol.">
        <title>The Global Catalogue of Microorganisms (GCM) 10K type strain sequencing project: providing services to taxonomists for standard genome sequencing and annotation.</title>
        <authorList>
            <consortium name="The Broad Institute Genomics Platform"/>
            <consortium name="The Broad Institute Genome Sequencing Center for Infectious Disease"/>
            <person name="Wu L."/>
            <person name="Ma J."/>
        </authorList>
    </citation>
    <scope>NUCLEOTIDE SEQUENCE [LARGE SCALE GENOMIC DNA]</scope>
    <source>
        <strain evidence="5">DT92</strain>
    </source>
</reference>
<evidence type="ECO:0000256" key="1">
    <source>
        <dbReference type="ARBA" id="ARBA00023015"/>
    </source>
</evidence>
<accession>A0ABW5AUM4</accession>
<organism evidence="4 5">
    <name type="scientific">Aquimarina celericrescens</name>
    <dbReference type="NCBI Taxonomy" id="1964542"/>
    <lineage>
        <taxon>Bacteria</taxon>
        <taxon>Pseudomonadati</taxon>
        <taxon>Bacteroidota</taxon>
        <taxon>Flavobacteriia</taxon>
        <taxon>Flavobacteriales</taxon>
        <taxon>Flavobacteriaceae</taxon>
        <taxon>Aquimarina</taxon>
    </lineage>
</organism>
<feature type="domain" description="HTH araC/xylS-type" evidence="3">
    <location>
        <begin position="236"/>
        <end position="334"/>
    </location>
</feature>
<sequence length="343" mass="39830">MLIEVKSLPIKEVINNIAEAFETTYEQSCGEYFLNLPEHIGKGNIRGINFEGGMGIVQYDCIFEEEVEFHFTINKVHPLKFLYCLEGSLEHRFEGYDDQHEIVQYQEAIVASDLFNGHILCFKPKTHTIINSLEITRNEFQKKIQCELVTMDDKLQKLFNDIEAKELFYHDGFYSLKLADLFREMQTFQGGDFLKKLFLEGKAYQMLTEQILQYEDDLNDISGRNILRRTEIKQIELASELIRKRISKLDNIAEIASEVGLNANKLQEGFQSLYGTSVKQYIKQTRLNLIKDLVLNTEYSMSEIVDLAGISSKSYLAKIFREEYGTAPSDYRKHFIDSLTKKQ</sequence>
<dbReference type="PANTHER" id="PTHR47893:SF1">
    <property type="entry name" value="REGULATORY PROTEIN PCHR"/>
    <property type="match status" value="1"/>
</dbReference>
<dbReference type="PROSITE" id="PS01124">
    <property type="entry name" value="HTH_ARAC_FAMILY_2"/>
    <property type="match status" value="1"/>
</dbReference>
<dbReference type="Pfam" id="PF12833">
    <property type="entry name" value="HTH_18"/>
    <property type="match status" value="1"/>
</dbReference>
<dbReference type="InterPro" id="IPR018060">
    <property type="entry name" value="HTH_AraC"/>
</dbReference>
<dbReference type="SUPFAM" id="SSF46689">
    <property type="entry name" value="Homeodomain-like"/>
    <property type="match status" value="1"/>
</dbReference>
<evidence type="ECO:0000313" key="4">
    <source>
        <dbReference type="EMBL" id="MFD2186698.1"/>
    </source>
</evidence>
<proteinExistence type="predicted"/>
<keyword evidence="1" id="KW-0805">Transcription regulation</keyword>
<dbReference type="InterPro" id="IPR009057">
    <property type="entry name" value="Homeodomain-like_sf"/>
</dbReference>
<keyword evidence="5" id="KW-1185">Reference proteome</keyword>
<dbReference type="InterPro" id="IPR053142">
    <property type="entry name" value="PchR_regulatory_protein"/>
</dbReference>
<dbReference type="EMBL" id="JBHUHY010000004">
    <property type="protein sequence ID" value="MFD2186698.1"/>
    <property type="molecule type" value="Genomic_DNA"/>
</dbReference>
<dbReference type="SMART" id="SM00342">
    <property type="entry name" value="HTH_ARAC"/>
    <property type="match status" value="1"/>
</dbReference>
<protein>
    <submittedName>
        <fullName evidence="4">Helix-turn-helix domain-containing protein</fullName>
    </submittedName>
</protein>
<dbReference type="RefSeq" id="WP_378319688.1">
    <property type="nucleotide sequence ID" value="NZ_JBHUHY010000004.1"/>
</dbReference>